<feature type="domain" description="Methyltransferase FkbM" evidence="1">
    <location>
        <begin position="50"/>
        <end position="215"/>
    </location>
</feature>
<dbReference type="RefSeq" id="WP_206292473.1">
    <property type="nucleotide sequence ID" value="NZ_CP063458.1"/>
</dbReference>
<reference evidence="2 3" key="1">
    <citation type="submission" date="2020-10" db="EMBL/GenBank/DDBJ databases">
        <title>Wide distribution of Phycisphaera-like planctomycetes from WD2101 soil group in peatlands and genome analysis of the first cultivated representative.</title>
        <authorList>
            <person name="Dedysh S.N."/>
            <person name="Beletsky A.V."/>
            <person name="Ivanova A."/>
            <person name="Kulichevskaya I.S."/>
            <person name="Suzina N.E."/>
            <person name="Philippov D.A."/>
            <person name="Rakitin A.L."/>
            <person name="Mardanov A.V."/>
            <person name="Ravin N.V."/>
        </authorList>
    </citation>
    <scope>NUCLEOTIDE SEQUENCE [LARGE SCALE GENOMIC DNA]</scope>
    <source>
        <strain evidence="2 3">M1803</strain>
    </source>
</reference>
<organism evidence="2 3">
    <name type="scientific">Humisphaera borealis</name>
    <dbReference type="NCBI Taxonomy" id="2807512"/>
    <lineage>
        <taxon>Bacteria</taxon>
        <taxon>Pseudomonadati</taxon>
        <taxon>Planctomycetota</taxon>
        <taxon>Phycisphaerae</taxon>
        <taxon>Tepidisphaerales</taxon>
        <taxon>Tepidisphaeraceae</taxon>
        <taxon>Humisphaera</taxon>
    </lineage>
</organism>
<protein>
    <submittedName>
        <fullName evidence="2">FkbM family methyltransferase</fullName>
    </submittedName>
</protein>
<accession>A0A7M2WVI1</accession>
<dbReference type="Gene3D" id="3.40.50.150">
    <property type="entry name" value="Vaccinia Virus protein VP39"/>
    <property type="match status" value="2"/>
</dbReference>
<dbReference type="NCBIfam" id="TIGR01444">
    <property type="entry name" value="fkbM_fam"/>
    <property type="match status" value="1"/>
</dbReference>
<evidence type="ECO:0000313" key="3">
    <source>
        <dbReference type="Proteomes" id="UP000593765"/>
    </source>
</evidence>
<dbReference type="InterPro" id="IPR052514">
    <property type="entry name" value="SAM-dependent_MTase"/>
</dbReference>
<gene>
    <name evidence="2" type="ORF">IPV69_25085</name>
</gene>
<dbReference type="Proteomes" id="UP000593765">
    <property type="component" value="Chromosome"/>
</dbReference>
<proteinExistence type="predicted"/>
<evidence type="ECO:0000313" key="2">
    <source>
        <dbReference type="EMBL" id="QOV89433.1"/>
    </source>
</evidence>
<dbReference type="SUPFAM" id="SSF53335">
    <property type="entry name" value="S-adenosyl-L-methionine-dependent methyltransferases"/>
    <property type="match status" value="2"/>
</dbReference>
<keyword evidence="3" id="KW-1185">Reference proteome</keyword>
<dbReference type="InterPro" id="IPR029063">
    <property type="entry name" value="SAM-dependent_MTases_sf"/>
</dbReference>
<name>A0A7M2WVI1_9BACT</name>
<dbReference type="KEGG" id="hbs:IPV69_25085"/>
<dbReference type="Pfam" id="PF05050">
    <property type="entry name" value="Methyltransf_21"/>
    <property type="match status" value="1"/>
</dbReference>
<keyword evidence="2" id="KW-0489">Methyltransferase</keyword>
<dbReference type="PANTHER" id="PTHR34203:SF15">
    <property type="entry name" value="SLL1173 PROTEIN"/>
    <property type="match status" value="1"/>
</dbReference>
<dbReference type="InterPro" id="IPR006342">
    <property type="entry name" value="FkbM_mtfrase"/>
</dbReference>
<evidence type="ECO:0000259" key="1">
    <source>
        <dbReference type="Pfam" id="PF05050"/>
    </source>
</evidence>
<dbReference type="AlphaFoldDB" id="A0A7M2WVI1"/>
<sequence>MSAPAHISPSIKPVLPPLRIGDPVLAATLELVYLRPFFESLPAEKRSAVDIGAHRGEVTGELLAQGFRVIAVEPQGWLADRLSQRFAAEIESGQFVLERCAASDKQGTAILHVGSASTISSLEEDWTTVAFPEFFQSPTRVEVPLLPAGELMRRHGMKHASFAKIDVEGHELPALRGLLAGAIAAEPPAAIMFEASHAFPEQAEACLKFLASNGYTKFDLFIRWGVDPVAAERSLSAELPDAWRACEGRNFYANFVAYHASASTIAENSDPIAFIRQYQMLKSIDLLRSLPVTPGVPNGRRATMASLREDILSGDWTAFPQHKLSRHIAFSPAPAEQPGQSTAASRIVEVGAGFGQRALEAVRANPQLAYTIVDLPERLAVQHFHLTLSAPRMVVRVADRLNDRPTPGEVLLVPPGLASAATFKNADVRPGQGWGDLPTDLLELAESAVVCGAD</sequence>
<keyword evidence="2" id="KW-0808">Transferase</keyword>
<dbReference type="GO" id="GO:0008168">
    <property type="term" value="F:methyltransferase activity"/>
    <property type="evidence" value="ECO:0007669"/>
    <property type="project" value="UniProtKB-KW"/>
</dbReference>
<dbReference type="EMBL" id="CP063458">
    <property type="protein sequence ID" value="QOV89433.1"/>
    <property type="molecule type" value="Genomic_DNA"/>
</dbReference>
<dbReference type="GO" id="GO:0032259">
    <property type="term" value="P:methylation"/>
    <property type="evidence" value="ECO:0007669"/>
    <property type="project" value="UniProtKB-KW"/>
</dbReference>
<dbReference type="PANTHER" id="PTHR34203">
    <property type="entry name" value="METHYLTRANSFERASE, FKBM FAMILY PROTEIN"/>
    <property type="match status" value="1"/>
</dbReference>